<gene>
    <name evidence="2" type="ORF">J2S06_001263</name>
</gene>
<keyword evidence="3" id="KW-1185">Reference proteome</keyword>
<organism evidence="2 3">
    <name type="scientific">Aeribacillus alveayuensis</name>
    <dbReference type="NCBI Taxonomy" id="279215"/>
    <lineage>
        <taxon>Bacteria</taxon>
        <taxon>Bacillati</taxon>
        <taxon>Bacillota</taxon>
        <taxon>Bacilli</taxon>
        <taxon>Bacillales</taxon>
        <taxon>Bacillaceae</taxon>
        <taxon>Aeribacillus</taxon>
    </lineage>
</organism>
<dbReference type="RefSeq" id="WP_419151703.1">
    <property type="nucleotide sequence ID" value="NZ_JAUSTR010000003.1"/>
</dbReference>
<feature type="transmembrane region" description="Helical" evidence="1">
    <location>
        <begin position="6"/>
        <end position="28"/>
    </location>
</feature>
<keyword evidence="1" id="KW-0472">Membrane</keyword>
<dbReference type="Proteomes" id="UP001225646">
    <property type="component" value="Unassembled WGS sequence"/>
</dbReference>
<evidence type="ECO:0000256" key="1">
    <source>
        <dbReference type="SAM" id="Phobius"/>
    </source>
</evidence>
<reference evidence="2 3" key="1">
    <citation type="submission" date="2023-07" db="EMBL/GenBank/DDBJ databases">
        <title>Genomic Encyclopedia of Type Strains, Phase IV (KMG-IV): sequencing the most valuable type-strain genomes for metagenomic binning, comparative biology and taxonomic classification.</title>
        <authorList>
            <person name="Goeker M."/>
        </authorList>
    </citation>
    <scope>NUCLEOTIDE SEQUENCE [LARGE SCALE GENOMIC DNA]</scope>
    <source>
        <strain evidence="2 3">DSM 19092</strain>
    </source>
</reference>
<comment type="caution">
    <text evidence="2">The sequence shown here is derived from an EMBL/GenBank/DDBJ whole genome shotgun (WGS) entry which is preliminary data.</text>
</comment>
<sequence length="201" mass="23746">MTYLQFGNITIPTVWLASIISLFLAASYSKLLLRQNAGDWYWNAFFLYLIVWKLSYIFFHFKLFLDMPLSILYFNGGIKGHFLALASLSFYLLKIAKKKHPSLSLEGANIFLLFFISYEVTINILEKNVLEASAHFIVFSSYLFLLLFFKKNNIFLSKQIFLIILLIELFLLSIFDRFLTIETWTFIWVGFTIFNLFEKER</sequence>
<feature type="transmembrane region" description="Helical" evidence="1">
    <location>
        <begin position="71"/>
        <end position="93"/>
    </location>
</feature>
<feature type="transmembrane region" description="Helical" evidence="1">
    <location>
        <begin position="156"/>
        <end position="175"/>
    </location>
</feature>
<feature type="transmembrane region" description="Helical" evidence="1">
    <location>
        <begin position="181"/>
        <end position="197"/>
    </location>
</feature>
<feature type="transmembrane region" description="Helical" evidence="1">
    <location>
        <begin position="132"/>
        <end position="149"/>
    </location>
</feature>
<evidence type="ECO:0000313" key="3">
    <source>
        <dbReference type="Proteomes" id="UP001225646"/>
    </source>
</evidence>
<keyword evidence="1" id="KW-0812">Transmembrane</keyword>
<keyword evidence="1" id="KW-1133">Transmembrane helix</keyword>
<proteinExistence type="predicted"/>
<accession>A0ABT9VMI4</accession>
<evidence type="ECO:0000313" key="2">
    <source>
        <dbReference type="EMBL" id="MDQ0162187.1"/>
    </source>
</evidence>
<name>A0ABT9VMI4_9BACI</name>
<protein>
    <submittedName>
        <fullName evidence="2">Uncharacterized protein</fullName>
    </submittedName>
</protein>
<feature type="transmembrane region" description="Helical" evidence="1">
    <location>
        <begin position="40"/>
        <end position="59"/>
    </location>
</feature>
<dbReference type="EMBL" id="JAUSTR010000003">
    <property type="protein sequence ID" value="MDQ0162187.1"/>
    <property type="molecule type" value="Genomic_DNA"/>
</dbReference>
<feature type="transmembrane region" description="Helical" evidence="1">
    <location>
        <begin position="105"/>
        <end position="126"/>
    </location>
</feature>